<dbReference type="AlphaFoldDB" id="A0A318K911"/>
<accession>A0A318K911</accession>
<dbReference type="GO" id="GO:0016787">
    <property type="term" value="F:hydrolase activity"/>
    <property type="evidence" value="ECO:0007669"/>
    <property type="project" value="UniProtKB-KW"/>
</dbReference>
<dbReference type="SUPFAM" id="SSF54637">
    <property type="entry name" value="Thioesterase/thiol ester dehydrase-isomerase"/>
    <property type="match status" value="2"/>
</dbReference>
<dbReference type="Gene3D" id="3.10.129.10">
    <property type="entry name" value="Hotdog Thioesterase"/>
    <property type="match status" value="2"/>
</dbReference>
<dbReference type="EMBL" id="QJKF01000001">
    <property type="protein sequence ID" value="PXX70788.1"/>
    <property type="molecule type" value="Genomic_DNA"/>
</dbReference>
<evidence type="ECO:0000313" key="2">
    <source>
        <dbReference type="Proteomes" id="UP000247569"/>
    </source>
</evidence>
<evidence type="ECO:0000313" key="1">
    <source>
        <dbReference type="EMBL" id="PXX70788.1"/>
    </source>
</evidence>
<sequence>MSSINAPAFPVQADIRIRQGDLGRSDSVSTIGLFRCLEDARIRLRMSRFDRLVRAGEFGPFQTIFVSQSAQRLARIRRAGNHIQVHTGIRRIGRSSFTYEQAVFAGAERVGTGTATVLLLGAQGPLALPDELIADLTEWALPEANRTVASRPEASRRSRDYYSYFAPLRARIGDVDANQHVNYIAQIGWYDEAVAAFTTAALNASEAVPDQPPSAYRVDYLGEVTYPGDYEIALHVRTFDADTVNYELGIFRGGTCLGIAEALGARGQLPAEVLSPR</sequence>
<dbReference type="InterPro" id="IPR029069">
    <property type="entry name" value="HotDog_dom_sf"/>
</dbReference>
<name>A0A318K911_9NOCA</name>
<dbReference type="Proteomes" id="UP000247569">
    <property type="component" value="Unassembled WGS sequence"/>
</dbReference>
<keyword evidence="1" id="KW-0378">Hydrolase</keyword>
<dbReference type="OrthoDB" id="9799036at2"/>
<dbReference type="RefSeq" id="WP_040734955.1">
    <property type="nucleotide sequence ID" value="NZ_QJKF01000001.1"/>
</dbReference>
<protein>
    <submittedName>
        <fullName evidence="1">Acyl-CoA thioester hydrolase</fullName>
    </submittedName>
</protein>
<keyword evidence="2" id="KW-1185">Reference proteome</keyword>
<proteinExistence type="predicted"/>
<reference evidence="1 2" key="1">
    <citation type="submission" date="2018-05" db="EMBL/GenBank/DDBJ databases">
        <title>Genomic Encyclopedia of Type Strains, Phase IV (KMG-IV): sequencing the most valuable type-strain genomes for metagenomic binning, comparative biology and taxonomic classification.</title>
        <authorList>
            <person name="Goeker M."/>
        </authorList>
    </citation>
    <scope>NUCLEOTIDE SEQUENCE [LARGE SCALE GENOMIC DNA]</scope>
    <source>
        <strain evidence="1 2">DSM 44704</strain>
    </source>
</reference>
<organism evidence="1 2">
    <name type="scientific">Nocardia tenerifensis</name>
    <dbReference type="NCBI Taxonomy" id="228006"/>
    <lineage>
        <taxon>Bacteria</taxon>
        <taxon>Bacillati</taxon>
        <taxon>Actinomycetota</taxon>
        <taxon>Actinomycetes</taxon>
        <taxon>Mycobacteriales</taxon>
        <taxon>Nocardiaceae</taxon>
        <taxon>Nocardia</taxon>
    </lineage>
</organism>
<comment type="caution">
    <text evidence="1">The sequence shown here is derived from an EMBL/GenBank/DDBJ whole genome shotgun (WGS) entry which is preliminary data.</text>
</comment>
<gene>
    <name evidence="1" type="ORF">DFR70_101209</name>
</gene>